<dbReference type="InterPro" id="IPR026838">
    <property type="entry name" value="YheC/D"/>
</dbReference>
<organism evidence="1 2">
    <name type="scientific">Paenibacillus thermoaerophilus</name>
    <dbReference type="NCBI Taxonomy" id="1215385"/>
    <lineage>
        <taxon>Bacteria</taxon>
        <taxon>Bacillati</taxon>
        <taxon>Bacillota</taxon>
        <taxon>Bacilli</taxon>
        <taxon>Bacillales</taxon>
        <taxon>Paenibacillaceae</taxon>
        <taxon>Paenibacillus</taxon>
    </lineage>
</organism>
<evidence type="ECO:0000313" key="2">
    <source>
        <dbReference type="Proteomes" id="UP001596528"/>
    </source>
</evidence>
<dbReference type="Proteomes" id="UP001596528">
    <property type="component" value="Unassembled WGS sequence"/>
</dbReference>
<dbReference type="Gene3D" id="3.30.470.20">
    <property type="entry name" value="ATP-grasp fold, B domain"/>
    <property type="match status" value="1"/>
</dbReference>
<proteinExistence type="predicted"/>
<dbReference type="SUPFAM" id="SSF56059">
    <property type="entry name" value="Glutathione synthetase ATP-binding domain-like"/>
    <property type="match status" value="1"/>
</dbReference>
<comment type="caution">
    <text evidence="1">The sequence shown here is derived from an EMBL/GenBank/DDBJ whole genome shotgun (WGS) entry which is preliminary data.</text>
</comment>
<reference evidence="2" key="1">
    <citation type="journal article" date="2019" name="Int. J. Syst. Evol. Microbiol.">
        <title>The Global Catalogue of Microorganisms (GCM) 10K type strain sequencing project: providing services to taxonomists for standard genome sequencing and annotation.</title>
        <authorList>
            <consortium name="The Broad Institute Genomics Platform"/>
            <consortium name="The Broad Institute Genome Sequencing Center for Infectious Disease"/>
            <person name="Wu L."/>
            <person name="Ma J."/>
        </authorList>
    </citation>
    <scope>NUCLEOTIDE SEQUENCE [LARGE SCALE GENOMIC DNA]</scope>
    <source>
        <strain evidence="2">JCM 18657</strain>
    </source>
</reference>
<name>A0ABW2UYW0_9BACL</name>
<dbReference type="RefSeq" id="WP_138789367.1">
    <property type="nucleotide sequence ID" value="NZ_JBHTGQ010000009.1"/>
</dbReference>
<sequence length="412" mass="46529">MSHLHQLEKQRAGAGTAGSVAGLLAGHDAVRASSASGTRRTLGILVCETPGEPPFPERAFYRNLSEMAPALGLEVAVFSPHSIDWRKREVLAYRWSPGTGGWTAERRRLPSVLYDRCFFGNREVYLEYREAIRKLREDPGVQFLGNGLLGKGAVFAALSEEERFAPLLPPTEALEEPRRQLRQWLDRFDAVFLKPETGSQGKGVLAIHRVPPNGRRTGSYAATGRDEYNRAFRLELRDRREMIETVEAFTRRRSYLLQPYLDLVTDRGEPFDLRALVQKDARGLWRLAGIAARIGRPGGLTSNLHGGGTAERADRLLERLYGPETSRELLDRIREVSVEVPPVLERRFGRLAELGLDIGVDRRQKLWLIEANSKPGRSVFARIADTAARRRALWNPLRYARYLLDRIPGEET</sequence>
<evidence type="ECO:0000313" key="1">
    <source>
        <dbReference type="EMBL" id="MFC7749082.1"/>
    </source>
</evidence>
<protein>
    <submittedName>
        <fullName evidence="1">YheC/YheD family protein</fullName>
    </submittedName>
</protein>
<dbReference type="Pfam" id="PF14398">
    <property type="entry name" value="ATPgrasp_YheCD"/>
    <property type="match status" value="1"/>
</dbReference>
<accession>A0ABW2UYW0</accession>
<keyword evidence="2" id="KW-1185">Reference proteome</keyword>
<gene>
    <name evidence="1" type="ORF">ACFQWB_03860</name>
</gene>
<dbReference type="EMBL" id="JBHTGQ010000009">
    <property type="protein sequence ID" value="MFC7749082.1"/>
    <property type="molecule type" value="Genomic_DNA"/>
</dbReference>